<name>A0A6L2JQC5_TANCI</name>
<dbReference type="InterPro" id="IPR012337">
    <property type="entry name" value="RNaseH-like_sf"/>
</dbReference>
<dbReference type="Pfam" id="PF00665">
    <property type="entry name" value="rve"/>
    <property type="match status" value="1"/>
</dbReference>
<dbReference type="GO" id="GO:0003964">
    <property type="term" value="F:RNA-directed DNA polymerase activity"/>
    <property type="evidence" value="ECO:0007669"/>
    <property type="project" value="UniProtKB-KW"/>
</dbReference>
<dbReference type="SUPFAM" id="SSF53098">
    <property type="entry name" value="Ribonuclease H-like"/>
    <property type="match status" value="1"/>
</dbReference>
<dbReference type="PROSITE" id="PS50994">
    <property type="entry name" value="INTEGRASE"/>
    <property type="match status" value="1"/>
</dbReference>
<gene>
    <name evidence="3" type="ORF">Tci_010033</name>
</gene>
<dbReference type="Gene3D" id="3.30.420.10">
    <property type="entry name" value="Ribonuclease H-like superfamily/Ribonuclease H"/>
    <property type="match status" value="1"/>
</dbReference>
<feature type="domain" description="Integrase catalytic" evidence="2">
    <location>
        <begin position="1285"/>
        <end position="1379"/>
    </location>
</feature>
<dbReference type="EMBL" id="BKCJ010001006">
    <property type="protein sequence ID" value="GEU38055.1"/>
    <property type="molecule type" value="Genomic_DNA"/>
</dbReference>
<dbReference type="GO" id="GO:0003676">
    <property type="term" value="F:nucleic acid binding"/>
    <property type="evidence" value="ECO:0007669"/>
    <property type="project" value="InterPro"/>
</dbReference>
<keyword evidence="3" id="KW-0548">Nucleotidyltransferase</keyword>
<dbReference type="InterPro" id="IPR001584">
    <property type="entry name" value="Integrase_cat-core"/>
</dbReference>
<keyword evidence="1" id="KW-0175">Coiled coil</keyword>
<protein>
    <submittedName>
        <fullName evidence="3">Reverse transcriptase domain-containing protein</fullName>
    </submittedName>
</protein>
<evidence type="ECO:0000259" key="2">
    <source>
        <dbReference type="PROSITE" id="PS50994"/>
    </source>
</evidence>
<dbReference type="PANTHER" id="PTHR47266">
    <property type="entry name" value="ENDONUCLEASE-RELATED"/>
    <property type="match status" value="1"/>
</dbReference>
<comment type="caution">
    <text evidence="3">The sequence shown here is derived from an EMBL/GenBank/DDBJ whole genome shotgun (WGS) entry which is preliminary data.</text>
</comment>
<evidence type="ECO:0000256" key="1">
    <source>
        <dbReference type="SAM" id="Coils"/>
    </source>
</evidence>
<keyword evidence="3" id="KW-0695">RNA-directed DNA polymerase</keyword>
<dbReference type="InterPro" id="IPR036397">
    <property type="entry name" value="RNaseH_sf"/>
</dbReference>
<reference evidence="3" key="1">
    <citation type="journal article" date="2019" name="Sci. Rep.">
        <title>Draft genome of Tanacetum cinerariifolium, the natural source of mosquito coil.</title>
        <authorList>
            <person name="Yamashiro T."/>
            <person name="Shiraishi A."/>
            <person name="Satake H."/>
            <person name="Nakayama K."/>
        </authorList>
    </citation>
    <scope>NUCLEOTIDE SEQUENCE</scope>
</reference>
<organism evidence="3">
    <name type="scientific">Tanacetum cinerariifolium</name>
    <name type="common">Dalmatian daisy</name>
    <name type="synonym">Chrysanthemum cinerariifolium</name>
    <dbReference type="NCBI Taxonomy" id="118510"/>
    <lineage>
        <taxon>Eukaryota</taxon>
        <taxon>Viridiplantae</taxon>
        <taxon>Streptophyta</taxon>
        <taxon>Embryophyta</taxon>
        <taxon>Tracheophyta</taxon>
        <taxon>Spermatophyta</taxon>
        <taxon>Magnoliopsida</taxon>
        <taxon>eudicotyledons</taxon>
        <taxon>Gunneridae</taxon>
        <taxon>Pentapetalae</taxon>
        <taxon>asterids</taxon>
        <taxon>campanulids</taxon>
        <taxon>Asterales</taxon>
        <taxon>Asteraceae</taxon>
        <taxon>Asteroideae</taxon>
        <taxon>Anthemideae</taxon>
        <taxon>Anthemidinae</taxon>
        <taxon>Tanacetum</taxon>
    </lineage>
</organism>
<dbReference type="InterPro" id="IPR052160">
    <property type="entry name" value="Gypsy_RT_Integrase-like"/>
</dbReference>
<accession>A0A6L2JQC5</accession>
<sequence>MSWTGLPEFADYTITDYSRPSLAIETDRPTKDKTDKVETAKKPTVKYAELYRRISKSSKLSYDCRLGVKMKRECPKNNNTHKSMPPRAVVHKTVRSATRTNRPNMNVAQPRRTNFLRTKHSYVRRPFQETTQDLMIILIQRVKMLEKELKARTSPRKVHKVDRGRSRPVMAWVPKKSFVRSFDQEKNNIQAQQKKKMVKSSSSSENEPCCCKSCKKNTDSLNSKIIELTDKLGDRENMLFHYKAGLAQVEARLAEHRNRKLKYCKKIRVLEFKVKSRADCIESLTKELELIKKEKKGLDSKLAGFQTASKDLDNLLESQRPDKNKEGLGYSAVPPSCSSLLSSQEGYVLDRIVRTGASNSTISSKPFIKFVKAADRPTEDKTDKVETAKKPTVKYAKLYRRTSKSSKLRGNQRNWNNLKSQQLGENFVKKNKACFNCGYFDQLSYDCRLGVKIGRACPKNNNTHKSMSPRAVVHKTVRSLTRTNRPNMNVAQPRRTSFPKTKHSYVRRPFQETTQDLMITLIQRATKVYKVDRGRYRPVMAWVPKKTVLSQRCINVSKRHINNSQQSCDIYARMVPAAAKVKEENMLFHYKAGLAQVKARLAEHRNQELKYCEKIRVLEYKVKSRADCIESLTKELELIKKEKEGLPEFADDTITDYSRLSLAIETDKPTEDKTDNVETVKKSTVKLGVKMGKACPKNNNTYKSMPPRAVVHKTRVKMLEKELKARTSPTKVHKVDRGRSRPVMAWVPKKIVLSQRCINVSQRHINNSQQSCDIYARMVPAAAKVKEENMLFHYKAGSAQVEAKLAEHRNRELKYCEKIRVLEYKVKSRADCIESLTKELELIKKEKEGLDSKLAGFQTASKDLDNLLESQRSDKNKEGLGYSAVPPLLLKSTLLPRRICLGQDCQNSTISSKPFLKFVKAADKPTKDKTDNVETVKKPTVKYAKLYRRESKSSKRVKMLEKELKARTSPTKVYKVDRGRSRPVMAWVPKKVVDPIINRFDTEKLGDPGKFLIPYDFPDFDADPRVPLILRRSFLKTRKALIDVFKEYSQEVLGFLDTISSGNPTPCYDPIVSVTSPTLTPFGNSDFLLEEVDAFLAIEDEPTSSPFPQSYLDLEGDILLLEAFLNDDPSSPPPNQRNYIPKVSKELKMCEAKTKKSLVDEPPAVELKVLPPNLEYAFLEGDDKLPVIIVKDLRVEEKTALIMVLKSHKRAIAWKLFDIKGINPEFYTHKILLEEDFTPAVQHQRRVNPKIYDVIKQEEAIDILKACHSGPTGGHHGPNYTARKKDEMPQNSIQVCEIFDVWGIDFMGPFPSSRGKKYILIVVDYLSKWVEAKELPTNDARVVCKFLKNLFAQFGAPRAIISDRGTHFCNDQFTKVMQKAVGKNYASWSDKLDDALWAFRTAYKTPIGCASYKLVYENACHLPVELEHKAYWAFKHANFDLKTAGDHRKIQINELNELRDQAYENSLIYKKKTKRIHDSKIKNRVFNIGDRVLFFNSRLKIFSGKLKSHWSGPFTISQVFPYGIVELSQPTGPKFKVNGHRIKHYFREDIP</sequence>
<proteinExistence type="predicted"/>
<evidence type="ECO:0000313" key="3">
    <source>
        <dbReference type="EMBL" id="GEU38055.1"/>
    </source>
</evidence>
<feature type="coiled-coil region" evidence="1">
    <location>
        <begin position="246"/>
        <end position="301"/>
    </location>
</feature>
<keyword evidence="3" id="KW-0808">Transferase</keyword>
<dbReference type="GO" id="GO:0015074">
    <property type="term" value="P:DNA integration"/>
    <property type="evidence" value="ECO:0007669"/>
    <property type="project" value="InterPro"/>
</dbReference>